<evidence type="ECO:0000256" key="3">
    <source>
        <dbReference type="ARBA" id="ARBA00022432"/>
    </source>
</evidence>
<dbReference type="GO" id="GO:0051156">
    <property type="term" value="P:glucose 6-phosphate metabolic process"/>
    <property type="evidence" value="ECO:0007669"/>
    <property type="project" value="TreeGrafter"/>
</dbReference>
<comment type="similarity">
    <text evidence="2 8 9">Belongs to the GPI family.</text>
</comment>
<dbReference type="InterPro" id="IPR023096">
    <property type="entry name" value="G6P_Isomerase_C"/>
</dbReference>
<dbReference type="NCBIfam" id="NF001211">
    <property type="entry name" value="PRK00179.1"/>
    <property type="match status" value="1"/>
</dbReference>
<proteinExistence type="inferred from homology"/>
<dbReference type="PROSITE" id="PS00765">
    <property type="entry name" value="P_GLUCOSE_ISOMERASE_1"/>
    <property type="match status" value="1"/>
</dbReference>
<evidence type="ECO:0000313" key="11">
    <source>
        <dbReference type="Proteomes" id="UP000077164"/>
    </source>
</evidence>
<dbReference type="UniPathway" id="UPA00109">
    <property type="reaction ID" value="UER00181"/>
</dbReference>
<dbReference type="UniPathway" id="UPA00138"/>
<evidence type="ECO:0000256" key="2">
    <source>
        <dbReference type="ARBA" id="ARBA00006604"/>
    </source>
</evidence>
<dbReference type="PROSITE" id="PS00174">
    <property type="entry name" value="P_GLUCOSE_ISOMERASE_2"/>
    <property type="match status" value="1"/>
</dbReference>
<keyword evidence="6 8" id="KW-0413">Isomerase</keyword>
<dbReference type="SUPFAM" id="SSF53697">
    <property type="entry name" value="SIS domain"/>
    <property type="match status" value="1"/>
</dbReference>
<dbReference type="InterPro" id="IPR035482">
    <property type="entry name" value="SIS_PGI_2"/>
</dbReference>
<dbReference type="EC" id="5.3.1.9" evidence="8"/>
<dbReference type="Gene3D" id="1.10.1390.10">
    <property type="match status" value="1"/>
</dbReference>
<evidence type="ECO:0000256" key="6">
    <source>
        <dbReference type="ARBA" id="ARBA00023235"/>
    </source>
</evidence>
<dbReference type="InterPro" id="IPR018189">
    <property type="entry name" value="Phosphoglucose_isomerase_CS"/>
</dbReference>
<keyword evidence="5 8" id="KW-0324">Glycolysis</keyword>
<organism evidence="10 11">
    <name type="scientific">Flavobacterium fryxellicola</name>
    <dbReference type="NCBI Taxonomy" id="249352"/>
    <lineage>
        <taxon>Bacteria</taxon>
        <taxon>Pseudomonadati</taxon>
        <taxon>Bacteroidota</taxon>
        <taxon>Flavobacteriia</taxon>
        <taxon>Flavobacteriales</taxon>
        <taxon>Flavobacteriaceae</taxon>
        <taxon>Flavobacterium</taxon>
    </lineage>
</organism>
<dbReference type="CDD" id="cd05016">
    <property type="entry name" value="SIS_PGI_2"/>
    <property type="match status" value="1"/>
</dbReference>
<dbReference type="CDD" id="cd05015">
    <property type="entry name" value="SIS_PGI_1"/>
    <property type="match status" value="1"/>
</dbReference>
<dbReference type="GO" id="GO:0048029">
    <property type="term" value="F:monosaccharide binding"/>
    <property type="evidence" value="ECO:0007669"/>
    <property type="project" value="TreeGrafter"/>
</dbReference>
<dbReference type="GO" id="GO:0004347">
    <property type="term" value="F:glucose-6-phosphate isomerase activity"/>
    <property type="evidence" value="ECO:0007669"/>
    <property type="project" value="UniProtKB-UniRule"/>
</dbReference>
<dbReference type="Proteomes" id="UP000077164">
    <property type="component" value="Unassembled WGS sequence"/>
</dbReference>
<evidence type="ECO:0000256" key="9">
    <source>
        <dbReference type="RuleBase" id="RU000612"/>
    </source>
</evidence>
<evidence type="ECO:0000256" key="4">
    <source>
        <dbReference type="ARBA" id="ARBA00022490"/>
    </source>
</evidence>
<dbReference type="InterPro" id="IPR046348">
    <property type="entry name" value="SIS_dom_sf"/>
</dbReference>
<comment type="caution">
    <text evidence="10">The sequence shown here is derived from an EMBL/GenBank/DDBJ whole genome shotgun (WGS) entry which is preliminary data.</text>
</comment>
<comment type="pathway">
    <text evidence="8">Carbohydrate biosynthesis; gluconeogenesis.</text>
</comment>
<dbReference type="PROSITE" id="PS51463">
    <property type="entry name" value="P_GLUCOSE_ISOMERASE_3"/>
    <property type="match status" value="1"/>
</dbReference>
<accession>A0A168ADR3</accession>
<dbReference type="FunFam" id="3.40.50.10490:FF:000018">
    <property type="entry name" value="Glucose-6-phosphate isomerase"/>
    <property type="match status" value="1"/>
</dbReference>
<dbReference type="GO" id="GO:0005829">
    <property type="term" value="C:cytosol"/>
    <property type="evidence" value="ECO:0007669"/>
    <property type="project" value="TreeGrafter"/>
</dbReference>
<protein>
    <recommendedName>
        <fullName evidence="8">Glucose-6-phosphate isomerase</fullName>
        <shortName evidence="8">GPI</shortName>
        <ecNumber evidence="8">5.3.1.9</ecNumber>
    </recommendedName>
    <alternativeName>
        <fullName evidence="8">Phosphoglucose isomerase</fullName>
        <shortName evidence="8">PGI</shortName>
    </alternativeName>
    <alternativeName>
        <fullName evidence="8">Phosphohexose isomerase</fullName>
        <shortName evidence="8">PHI</shortName>
    </alternativeName>
</protein>
<comment type="catalytic activity">
    <reaction evidence="7 8 9">
        <text>alpha-D-glucose 6-phosphate = beta-D-fructose 6-phosphate</text>
        <dbReference type="Rhea" id="RHEA:11816"/>
        <dbReference type="ChEBI" id="CHEBI:57634"/>
        <dbReference type="ChEBI" id="CHEBI:58225"/>
        <dbReference type="EC" id="5.3.1.9"/>
    </reaction>
</comment>
<dbReference type="GO" id="GO:0006094">
    <property type="term" value="P:gluconeogenesis"/>
    <property type="evidence" value="ECO:0007669"/>
    <property type="project" value="UniProtKB-UniRule"/>
</dbReference>
<dbReference type="PANTHER" id="PTHR11469">
    <property type="entry name" value="GLUCOSE-6-PHOSPHATE ISOMERASE"/>
    <property type="match status" value="1"/>
</dbReference>
<name>A0A168ADR3_9FLAO</name>
<sequence length="552" mass="62186">MALNTINPTETIAWKKLEMHFNKMQKVSMQELFQLDPTRIDKFNQQWNDFLLDYSKNCIDQETMQLLIELADEMGLKCAIADYFDGAIINQTEHRAVLHTALRAKESAVVTVDGINVISDVYNVKRKIETFTNEVILGSRTGFTGKPFTDVVNIGIGGSDLGPAMVVEALQFYKNHLNVHFVSNVDGDHVNEIIKKLNPETTLFVIVSKTFTTQETLTNSETIRKWFLSPDFGTTQADVAKHFVAVSTNMDKVTEFGINPDNVFPMWDWVGGRFSLWSAVGLTISLAVGYDSFNDLLKGANEMDEHFKTADFDKNMPVILALLSVWYNNFYGAESEALIPYTQYLQKLAPYLQQGTMESNGKSVGRDGKPVHYQTGTIIWGEPGTNAQHAFFQLMHQGTKLIPTDFIGFVNPLYGDEDHHNKLMSNFFAQTEALLHGKPEAQVQAEFDKQALAAEKAKFLLPFKVFAGNKPTNTILIQKLTPATLGSLIALYEHKIFVQGIIWNIFSFDQWGVELGKQLANSILEEINTEKVQSHDSSTAFLLNHFLRNKKN</sequence>
<dbReference type="PRINTS" id="PR00662">
    <property type="entry name" value="G6PISOMERASE"/>
</dbReference>
<evidence type="ECO:0000256" key="1">
    <source>
        <dbReference type="ARBA" id="ARBA00004926"/>
    </source>
</evidence>
<evidence type="ECO:0000256" key="5">
    <source>
        <dbReference type="ARBA" id="ARBA00023152"/>
    </source>
</evidence>
<evidence type="ECO:0000313" key="10">
    <source>
        <dbReference type="EMBL" id="OAB31375.1"/>
    </source>
</evidence>
<dbReference type="InterPro" id="IPR035476">
    <property type="entry name" value="SIS_PGI_1"/>
</dbReference>
<dbReference type="Pfam" id="PF00342">
    <property type="entry name" value="PGI"/>
    <property type="match status" value="1"/>
</dbReference>
<evidence type="ECO:0000256" key="7">
    <source>
        <dbReference type="ARBA" id="ARBA00029321"/>
    </source>
</evidence>
<dbReference type="AlphaFoldDB" id="A0A168ADR3"/>
<dbReference type="HAMAP" id="MF_00473">
    <property type="entry name" value="G6P_isomerase"/>
    <property type="match status" value="1"/>
</dbReference>
<reference evidence="10 11" key="1">
    <citation type="submission" date="2016-03" db="EMBL/GenBank/DDBJ databases">
        <title>Draft genome sequence of Flavobacterium fryxellicola DSM 16209.</title>
        <authorList>
            <person name="Shin S.-K."/>
            <person name="Yi H."/>
        </authorList>
    </citation>
    <scope>NUCLEOTIDE SEQUENCE [LARGE SCALE GENOMIC DNA]</scope>
    <source>
        <strain evidence="10 11">DSM 16209</strain>
    </source>
</reference>
<dbReference type="PANTHER" id="PTHR11469:SF1">
    <property type="entry name" value="GLUCOSE-6-PHOSPHATE ISOMERASE"/>
    <property type="match status" value="1"/>
</dbReference>
<keyword evidence="4 8" id="KW-0963">Cytoplasm</keyword>
<feature type="active site" description="Proton donor" evidence="8">
    <location>
        <position position="358"/>
    </location>
</feature>
<dbReference type="Gene3D" id="3.40.50.10490">
    <property type="entry name" value="Glucose-6-phosphate isomerase like protein, domain 1"/>
    <property type="match status" value="2"/>
</dbReference>
<gene>
    <name evidence="8 10" type="primary">pgi</name>
    <name evidence="10" type="ORF">FBFR_00635</name>
</gene>
<comment type="pathway">
    <text evidence="1 8 9">Carbohydrate degradation; glycolysis; D-glyceraldehyde 3-phosphate and glycerone phosphate from D-glucose: step 2/4.</text>
</comment>
<feature type="active site" evidence="8">
    <location>
        <position position="517"/>
    </location>
</feature>
<dbReference type="InterPro" id="IPR001672">
    <property type="entry name" value="G6P_Isomerase"/>
</dbReference>
<dbReference type="GO" id="GO:0006096">
    <property type="term" value="P:glycolytic process"/>
    <property type="evidence" value="ECO:0007669"/>
    <property type="project" value="UniProtKB-UniRule"/>
</dbReference>
<keyword evidence="3 8" id="KW-0312">Gluconeogenesis</keyword>
<keyword evidence="11" id="KW-1185">Reference proteome</keyword>
<dbReference type="RefSeq" id="WP_066075469.1">
    <property type="nucleotide sequence ID" value="NZ_FRDK01000001.1"/>
</dbReference>
<dbReference type="GO" id="GO:0097367">
    <property type="term" value="F:carbohydrate derivative binding"/>
    <property type="evidence" value="ECO:0007669"/>
    <property type="project" value="InterPro"/>
</dbReference>
<dbReference type="OrthoDB" id="140919at2"/>
<evidence type="ECO:0000256" key="8">
    <source>
        <dbReference type="HAMAP-Rule" id="MF_00473"/>
    </source>
</evidence>
<dbReference type="EMBL" id="LVJE01000001">
    <property type="protein sequence ID" value="OAB31375.1"/>
    <property type="molecule type" value="Genomic_DNA"/>
</dbReference>
<comment type="subcellular location">
    <subcellularLocation>
        <location evidence="8">Cytoplasm</location>
    </subcellularLocation>
</comment>
<comment type="function">
    <text evidence="8">Catalyzes the reversible isomerization of glucose-6-phosphate to fructose-6-phosphate.</text>
</comment>
<dbReference type="STRING" id="249352.SAMN05444395_101652"/>
<feature type="active site" evidence="8">
    <location>
        <position position="389"/>
    </location>
</feature>